<dbReference type="RefSeq" id="WP_332082111.1">
    <property type="nucleotide sequence ID" value="NZ_JAZHYN010000031.1"/>
</dbReference>
<dbReference type="InterPro" id="IPR050766">
    <property type="entry name" value="Bact_Lucif_Oxidored"/>
</dbReference>
<reference evidence="2 3" key="1">
    <citation type="submission" date="2024-02" db="EMBL/GenBank/DDBJ databases">
        <authorList>
            <person name="Grouzdev D."/>
        </authorList>
    </citation>
    <scope>NUCLEOTIDE SEQUENCE [LARGE SCALE GENOMIC DNA]</scope>
    <source>
        <strain evidence="2 3">9N</strain>
    </source>
</reference>
<sequence>MRIGVFCAYENPGRDFARCYAAQTALVQRAEALGFDEAWVAEHHFDAETACPSILALLAYLAGKTSRIRLGSAAVLLAFHNPIQVAEDIATIDMLSGGRFDFGVAKGGPFPLQNKHFSATLDHTRDMTIEALQLVNRLLYEESVSFSGAFYQVDDITLVPKPLQKPIPTYLATRTPEAIQFAARNGLGIMAASPFPVEHVANMVEIYREAAAPGADPRLALARFYHGAPTREAARAQALPFIRGFAERMRANFQATGEKGPGFDLDELVERSLIGGFDELSDKIQILHERTGFRSLLLTPCARDEDKNRRALEDFAHQIRPRLPAAPAEMAVAD</sequence>
<dbReference type="EC" id="1.-.-.-" evidence="2"/>
<dbReference type="EMBL" id="JAZHYN010000031">
    <property type="protein sequence ID" value="MEF3367080.1"/>
    <property type="molecule type" value="Genomic_DNA"/>
</dbReference>
<dbReference type="PANTHER" id="PTHR30137">
    <property type="entry name" value="LUCIFERASE-LIKE MONOOXYGENASE"/>
    <property type="match status" value="1"/>
</dbReference>
<dbReference type="InterPro" id="IPR011251">
    <property type="entry name" value="Luciferase-like_dom"/>
</dbReference>
<keyword evidence="3" id="KW-1185">Reference proteome</keyword>
<evidence type="ECO:0000313" key="3">
    <source>
        <dbReference type="Proteomes" id="UP001350748"/>
    </source>
</evidence>
<protein>
    <submittedName>
        <fullName evidence="2">LLM class flavin-dependent oxidoreductase</fullName>
        <ecNumber evidence="2">1.-.-.-</ecNumber>
    </submittedName>
</protein>
<name>A0ABU7XI70_9HYPH</name>
<dbReference type="Pfam" id="PF00296">
    <property type="entry name" value="Bac_luciferase"/>
    <property type="match status" value="1"/>
</dbReference>
<feature type="domain" description="Luciferase-like" evidence="1">
    <location>
        <begin position="1"/>
        <end position="255"/>
    </location>
</feature>
<accession>A0ABU7XI70</accession>
<dbReference type="SUPFAM" id="SSF51679">
    <property type="entry name" value="Bacterial luciferase-like"/>
    <property type="match status" value="1"/>
</dbReference>
<dbReference type="Proteomes" id="UP001350748">
    <property type="component" value="Unassembled WGS sequence"/>
</dbReference>
<dbReference type="PANTHER" id="PTHR30137:SF6">
    <property type="entry name" value="LUCIFERASE-LIKE MONOOXYGENASE"/>
    <property type="match status" value="1"/>
</dbReference>
<dbReference type="Gene3D" id="3.20.20.30">
    <property type="entry name" value="Luciferase-like domain"/>
    <property type="match status" value="1"/>
</dbReference>
<organism evidence="2 3">
    <name type="scientific">Methylocystis borbori</name>
    <dbReference type="NCBI Taxonomy" id="3118750"/>
    <lineage>
        <taxon>Bacteria</taxon>
        <taxon>Pseudomonadati</taxon>
        <taxon>Pseudomonadota</taxon>
        <taxon>Alphaproteobacteria</taxon>
        <taxon>Hyphomicrobiales</taxon>
        <taxon>Methylocystaceae</taxon>
        <taxon>Methylocystis</taxon>
    </lineage>
</organism>
<evidence type="ECO:0000313" key="2">
    <source>
        <dbReference type="EMBL" id="MEF3367080.1"/>
    </source>
</evidence>
<evidence type="ECO:0000259" key="1">
    <source>
        <dbReference type="Pfam" id="PF00296"/>
    </source>
</evidence>
<keyword evidence="2" id="KW-0560">Oxidoreductase</keyword>
<proteinExistence type="predicted"/>
<comment type="caution">
    <text evidence="2">The sequence shown here is derived from an EMBL/GenBank/DDBJ whole genome shotgun (WGS) entry which is preliminary data.</text>
</comment>
<dbReference type="GO" id="GO:0016491">
    <property type="term" value="F:oxidoreductase activity"/>
    <property type="evidence" value="ECO:0007669"/>
    <property type="project" value="UniProtKB-KW"/>
</dbReference>
<dbReference type="InterPro" id="IPR036661">
    <property type="entry name" value="Luciferase-like_sf"/>
</dbReference>
<gene>
    <name evidence="2" type="ORF">V3H18_11105</name>
</gene>